<comment type="similarity">
    <text evidence="1">Belongs to the 'GDSL' lipolytic enzyme family.</text>
</comment>
<gene>
    <name evidence="2" type="ORF">RJ640_025047</name>
</gene>
<comment type="caution">
    <text evidence="2">The sequence shown here is derived from an EMBL/GenBank/DDBJ whole genome shotgun (WGS) entry which is preliminary data.</text>
</comment>
<sequence length="129" mass="13914">MACCGYGGPPLNFEKRIDCGQTKILNGTLVTAGGCNDSSKYVYWDGMHYTEASNRYVSAQILSGKRHRGPDREFVTHYVTQPPQIKGCHSLVSSTLSVSRKAAASPPKILAAVAARVKTEESSQPLSPI</sequence>
<dbReference type="PANTHER" id="PTHR22835">
    <property type="entry name" value="ZINC FINGER FYVE DOMAIN CONTAINING PROTEIN"/>
    <property type="match status" value="1"/>
</dbReference>
<organism evidence="2 3">
    <name type="scientific">Escallonia rubra</name>
    <dbReference type="NCBI Taxonomy" id="112253"/>
    <lineage>
        <taxon>Eukaryota</taxon>
        <taxon>Viridiplantae</taxon>
        <taxon>Streptophyta</taxon>
        <taxon>Embryophyta</taxon>
        <taxon>Tracheophyta</taxon>
        <taxon>Spermatophyta</taxon>
        <taxon>Magnoliopsida</taxon>
        <taxon>eudicotyledons</taxon>
        <taxon>Gunneridae</taxon>
        <taxon>Pentapetalae</taxon>
        <taxon>asterids</taxon>
        <taxon>campanulids</taxon>
        <taxon>Escalloniales</taxon>
        <taxon>Escalloniaceae</taxon>
        <taxon>Escallonia</taxon>
    </lineage>
</organism>
<dbReference type="InterPro" id="IPR036514">
    <property type="entry name" value="SGNH_hydro_sf"/>
</dbReference>
<evidence type="ECO:0008006" key="4">
    <source>
        <dbReference type="Google" id="ProtNLM"/>
    </source>
</evidence>
<evidence type="ECO:0000313" key="2">
    <source>
        <dbReference type="EMBL" id="KAK2993890.1"/>
    </source>
</evidence>
<proteinExistence type="inferred from homology"/>
<accession>A0AA88S1M2</accession>
<name>A0AA88S1M2_9ASTE</name>
<keyword evidence="3" id="KW-1185">Reference proteome</keyword>
<dbReference type="Gene3D" id="3.40.50.1110">
    <property type="entry name" value="SGNH hydrolase"/>
    <property type="match status" value="1"/>
</dbReference>
<dbReference type="PANTHER" id="PTHR22835:SF536">
    <property type="entry name" value="OS05G0401000 PROTEIN"/>
    <property type="match status" value="1"/>
</dbReference>
<evidence type="ECO:0000313" key="3">
    <source>
        <dbReference type="Proteomes" id="UP001187471"/>
    </source>
</evidence>
<dbReference type="AlphaFoldDB" id="A0AA88S1M2"/>
<evidence type="ECO:0000256" key="1">
    <source>
        <dbReference type="ARBA" id="ARBA00008668"/>
    </source>
</evidence>
<protein>
    <recommendedName>
        <fullName evidence="4">GDSL esterase/lipase</fullName>
    </recommendedName>
</protein>
<reference evidence="2" key="1">
    <citation type="submission" date="2022-12" db="EMBL/GenBank/DDBJ databases">
        <title>Draft genome assemblies for two species of Escallonia (Escalloniales).</title>
        <authorList>
            <person name="Chanderbali A."/>
            <person name="Dervinis C."/>
            <person name="Anghel I."/>
            <person name="Soltis D."/>
            <person name="Soltis P."/>
            <person name="Zapata F."/>
        </authorList>
    </citation>
    <scope>NUCLEOTIDE SEQUENCE</scope>
    <source>
        <strain evidence="2">UCBG92.1500</strain>
        <tissue evidence="2">Leaf</tissue>
    </source>
</reference>
<dbReference type="EMBL" id="JAVXUO010000264">
    <property type="protein sequence ID" value="KAK2993890.1"/>
    <property type="molecule type" value="Genomic_DNA"/>
</dbReference>
<dbReference type="Proteomes" id="UP001187471">
    <property type="component" value="Unassembled WGS sequence"/>
</dbReference>